<feature type="chain" id="PRO_5004381463" evidence="2">
    <location>
        <begin position="21"/>
        <end position="235"/>
    </location>
</feature>
<keyword evidence="4" id="KW-1185">Reference proteome</keyword>
<dbReference type="Proteomes" id="UP000013776">
    <property type="component" value="Unassembled WGS sequence"/>
</dbReference>
<dbReference type="EMBL" id="CAHR02000039">
    <property type="protein sequence ID" value="CCG81449.1"/>
    <property type="molecule type" value="Genomic_DNA"/>
</dbReference>
<reference evidence="3 4" key="1">
    <citation type="journal article" date="2013" name="MBio">
        <title>Genome sequencing of the plant pathogen Taphrina deformans, the causal agent of peach leaf curl.</title>
        <authorList>
            <person name="Cisse O.H."/>
            <person name="Almeida J.M.G.C.F."/>
            <person name="Fonseca A."/>
            <person name="Kumar A.A."/>
            <person name="Salojaervi J."/>
            <person name="Overmyer K."/>
            <person name="Hauser P.M."/>
            <person name="Pagni M."/>
        </authorList>
    </citation>
    <scope>NUCLEOTIDE SEQUENCE [LARGE SCALE GENOMIC DNA]</scope>
    <source>
        <strain evidence="4">PYCC 5710 / ATCC 11124 / CBS 356.35 / IMI 108563 / JCM 9778 / NBRC 8474</strain>
    </source>
</reference>
<protein>
    <submittedName>
        <fullName evidence="3">Uncharacterized protein</fullName>
    </submittedName>
</protein>
<evidence type="ECO:0000256" key="1">
    <source>
        <dbReference type="SAM" id="MobiDB-lite"/>
    </source>
</evidence>
<evidence type="ECO:0000313" key="3">
    <source>
        <dbReference type="EMBL" id="CCG81449.1"/>
    </source>
</evidence>
<evidence type="ECO:0000256" key="2">
    <source>
        <dbReference type="SAM" id="SignalP"/>
    </source>
</evidence>
<proteinExistence type="predicted"/>
<feature type="signal peptide" evidence="2">
    <location>
        <begin position="1"/>
        <end position="20"/>
    </location>
</feature>
<evidence type="ECO:0000313" key="4">
    <source>
        <dbReference type="Proteomes" id="UP000013776"/>
    </source>
</evidence>
<dbReference type="AlphaFoldDB" id="R4XDN0"/>
<name>R4XDN0_TAPDE</name>
<comment type="caution">
    <text evidence="3">The sequence shown here is derived from an EMBL/GenBank/DDBJ whole genome shotgun (WGS) entry which is preliminary data.</text>
</comment>
<keyword evidence="2" id="KW-0732">Signal</keyword>
<accession>R4XDN0</accession>
<dbReference type="VEuPathDB" id="FungiDB:TAPDE_001222"/>
<feature type="region of interest" description="Disordered" evidence="1">
    <location>
        <begin position="60"/>
        <end position="79"/>
    </location>
</feature>
<sequence>MRFICLLLVVAARLITTLFAAPTAAPQTTSARANHRPIQLELDRDYSQAELDELIRSRDAQATSKRINEPPTKTDFSNVNHDAKRGIDIAVRTDYSFLAKCPATRDDFFNDIYTAMSYNGRKVHFEGLDSTIGWFGPSTIAGGSGKPIVATQEFHRGGYQMCTYQYFGIAKATVTVSGKQRGIKAEAIDPRSRPDGRAGYVTESCVPSPLNKPKARCPPAKKVPCKINQIIVEEY</sequence>
<gene>
    <name evidence="3" type="ORF">TAPDE_001222</name>
</gene>
<organism evidence="3 4">
    <name type="scientific">Taphrina deformans (strain PYCC 5710 / ATCC 11124 / CBS 356.35 / IMI 108563 / JCM 9778 / NBRC 8474)</name>
    <name type="common">Peach leaf curl fungus</name>
    <name type="synonym">Lalaria deformans</name>
    <dbReference type="NCBI Taxonomy" id="1097556"/>
    <lineage>
        <taxon>Eukaryota</taxon>
        <taxon>Fungi</taxon>
        <taxon>Dikarya</taxon>
        <taxon>Ascomycota</taxon>
        <taxon>Taphrinomycotina</taxon>
        <taxon>Taphrinomycetes</taxon>
        <taxon>Taphrinales</taxon>
        <taxon>Taphrinaceae</taxon>
        <taxon>Taphrina</taxon>
    </lineage>
</organism>